<evidence type="ECO:0000256" key="1">
    <source>
        <dbReference type="SAM" id="MobiDB-lite"/>
    </source>
</evidence>
<proteinExistence type="predicted"/>
<protein>
    <submittedName>
        <fullName evidence="2">Uncharacterized protein</fullName>
    </submittedName>
</protein>
<evidence type="ECO:0000313" key="2">
    <source>
        <dbReference type="EMBL" id="EMF13003.1"/>
    </source>
</evidence>
<evidence type="ECO:0000313" key="3">
    <source>
        <dbReference type="Proteomes" id="UP000016931"/>
    </source>
</evidence>
<sequence length="368" mass="38598">MDLSFYSRNKTQCTQGSAEASTKLGWQSEPSQANETMSSHYGPLQPRSPARRPRRSAFALSPIATGFGQPSVRSSIAVSSQRSANPSLTSALGAPTAALCIPERGNVVVQDDMMLDSRSDVEIMRDKAVALRKASARFKTKALCPISKPNSEVPPRSFTFSATLPSCEATSLSSSRLDPASLPFVPSSATTLAGVASAGTAPAPPESSSLPAPGIEERASKSAVKAPSSLAAPKVANIPDQAAADRVKVREVAERIMSRRAAERDVLDVYVDVPAATGSGVQSTSQMATMSDMPEMAAAHSCKIATAQASVSPASAGATPSFAAQMQVRIRQLLADHIDSDSNVDLVAELRDLADKISQDAETLEKRL</sequence>
<gene>
    <name evidence="2" type="ORF">SEPMUDRAFT_117541</name>
</gene>
<name>M3CGR7_SPHMS</name>
<dbReference type="RefSeq" id="XP_016761124.1">
    <property type="nucleotide sequence ID" value="XM_016901348.1"/>
</dbReference>
<feature type="region of interest" description="Disordered" evidence="1">
    <location>
        <begin position="1"/>
        <end position="54"/>
    </location>
</feature>
<dbReference type="GeneID" id="27898485"/>
<accession>M3CGR7</accession>
<dbReference type="AlphaFoldDB" id="M3CGR7"/>
<feature type="compositionally biased region" description="Polar residues" evidence="1">
    <location>
        <begin position="1"/>
        <end position="39"/>
    </location>
</feature>
<feature type="region of interest" description="Disordered" evidence="1">
    <location>
        <begin position="196"/>
        <end position="230"/>
    </location>
</feature>
<keyword evidence="3" id="KW-1185">Reference proteome</keyword>
<dbReference type="Proteomes" id="UP000016931">
    <property type="component" value="Unassembled WGS sequence"/>
</dbReference>
<organism evidence="2 3">
    <name type="scientific">Sphaerulina musiva (strain SO2202)</name>
    <name type="common">Poplar stem canker fungus</name>
    <name type="synonym">Septoria musiva</name>
    <dbReference type="NCBI Taxonomy" id="692275"/>
    <lineage>
        <taxon>Eukaryota</taxon>
        <taxon>Fungi</taxon>
        <taxon>Dikarya</taxon>
        <taxon>Ascomycota</taxon>
        <taxon>Pezizomycotina</taxon>
        <taxon>Dothideomycetes</taxon>
        <taxon>Dothideomycetidae</taxon>
        <taxon>Mycosphaerellales</taxon>
        <taxon>Mycosphaerellaceae</taxon>
        <taxon>Sphaerulina</taxon>
    </lineage>
</organism>
<reference evidence="2 3" key="1">
    <citation type="journal article" date="2012" name="PLoS Pathog.">
        <title>Diverse lifestyles and strategies of plant pathogenesis encoded in the genomes of eighteen Dothideomycetes fungi.</title>
        <authorList>
            <person name="Ohm R.A."/>
            <person name="Feau N."/>
            <person name="Henrissat B."/>
            <person name="Schoch C.L."/>
            <person name="Horwitz B.A."/>
            <person name="Barry K.W."/>
            <person name="Condon B.J."/>
            <person name="Copeland A.C."/>
            <person name="Dhillon B."/>
            <person name="Glaser F."/>
            <person name="Hesse C.N."/>
            <person name="Kosti I."/>
            <person name="LaButti K."/>
            <person name="Lindquist E.A."/>
            <person name="Lucas S."/>
            <person name="Salamov A.A."/>
            <person name="Bradshaw R.E."/>
            <person name="Ciuffetti L."/>
            <person name="Hamelin R.C."/>
            <person name="Kema G.H.J."/>
            <person name="Lawrence C."/>
            <person name="Scott J.A."/>
            <person name="Spatafora J.W."/>
            <person name="Turgeon B.G."/>
            <person name="de Wit P.J.G.M."/>
            <person name="Zhong S."/>
            <person name="Goodwin S.B."/>
            <person name="Grigoriev I.V."/>
        </authorList>
    </citation>
    <scope>NUCLEOTIDE SEQUENCE [LARGE SCALE GENOMIC DNA]</scope>
    <source>
        <strain evidence="2 3">SO2202</strain>
    </source>
</reference>
<dbReference type="HOGENOM" id="CLU_752640_0_0_1"/>
<dbReference type="EMBL" id="KB456264">
    <property type="protein sequence ID" value="EMF13003.1"/>
    <property type="molecule type" value="Genomic_DNA"/>
</dbReference>